<feature type="domain" description="Calcineurin-like phosphoesterase" evidence="1">
    <location>
        <begin position="1"/>
        <end position="157"/>
    </location>
</feature>
<dbReference type="InterPro" id="IPR029052">
    <property type="entry name" value="Metallo-depent_PP-like"/>
</dbReference>
<dbReference type="Pfam" id="PF00149">
    <property type="entry name" value="Metallophos"/>
    <property type="match status" value="1"/>
</dbReference>
<dbReference type="GO" id="GO:0016791">
    <property type="term" value="F:phosphatase activity"/>
    <property type="evidence" value="ECO:0007669"/>
    <property type="project" value="TreeGrafter"/>
</dbReference>
<dbReference type="Proteomes" id="UP000051155">
    <property type="component" value="Unassembled WGS sequence"/>
</dbReference>
<dbReference type="PANTHER" id="PTHR42850">
    <property type="entry name" value="METALLOPHOSPHOESTERASE"/>
    <property type="match status" value="1"/>
</dbReference>
<sequence>MKIAALYDIHGNYPALKAISEQLVFMKPDLIVLGGDIVSGPMPLETLGLISKLKSKFKTIGILGNNDQDTIDAYSGKTLTLSERSQEQIEWIAERLTAKHILELKKLPINATVGNYFFCHAVASDNMTIFTKHSKKTIIKSLFQGVKSPFIICGHTHL</sequence>
<dbReference type="RefSeq" id="WP_235807772.1">
    <property type="nucleotide sequence ID" value="NZ_AZEG01000038.1"/>
</dbReference>
<comment type="caution">
    <text evidence="2">The sequence shown here is derived from an EMBL/GenBank/DDBJ whole genome shotgun (WGS) entry which is preliminary data.</text>
</comment>
<gene>
    <name evidence="2" type="ORF">FD20_GL001572</name>
</gene>
<dbReference type="PATRIC" id="fig|1423812.3.peg.1678"/>
<dbReference type="InterPro" id="IPR004843">
    <property type="entry name" value="Calcineurin-like_PHP"/>
</dbReference>
<organism evidence="2 3">
    <name type="scientific">Liquorilactobacillus uvarum DSM 19971</name>
    <dbReference type="NCBI Taxonomy" id="1423812"/>
    <lineage>
        <taxon>Bacteria</taxon>
        <taxon>Bacillati</taxon>
        <taxon>Bacillota</taxon>
        <taxon>Bacilli</taxon>
        <taxon>Lactobacillales</taxon>
        <taxon>Lactobacillaceae</taxon>
        <taxon>Liquorilactobacillus</taxon>
    </lineage>
</organism>
<accession>A0A0R1PPS1</accession>
<dbReference type="InterPro" id="IPR050126">
    <property type="entry name" value="Ap4A_hydrolase"/>
</dbReference>
<dbReference type="Gene3D" id="3.60.21.10">
    <property type="match status" value="1"/>
</dbReference>
<dbReference type="STRING" id="1423812.FD20_GL001572"/>
<evidence type="ECO:0000259" key="1">
    <source>
        <dbReference type="Pfam" id="PF00149"/>
    </source>
</evidence>
<evidence type="ECO:0000313" key="3">
    <source>
        <dbReference type="Proteomes" id="UP000051155"/>
    </source>
</evidence>
<dbReference type="AlphaFoldDB" id="A0A0R1PPS1"/>
<dbReference type="SUPFAM" id="SSF56300">
    <property type="entry name" value="Metallo-dependent phosphatases"/>
    <property type="match status" value="1"/>
</dbReference>
<reference evidence="2 3" key="1">
    <citation type="journal article" date="2015" name="Genome Announc.">
        <title>Expanding the biotechnology potential of lactobacilli through comparative genomics of 213 strains and associated genera.</title>
        <authorList>
            <person name="Sun Z."/>
            <person name="Harris H.M."/>
            <person name="McCann A."/>
            <person name="Guo C."/>
            <person name="Argimon S."/>
            <person name="Zhang W."/>
            <person name="Yang X."/>
            <person name="Jeffery I.B."/>
            <person name="Cooney J.C."/>
            <person name="Kagawa T.F."/>
            <person name="Liu W."/>
            <person name="Song Y."/>
            <person name="Salvetti E."/>
            <person name="Wrobel A."/>
            <person name="Rasinkangas P."/>
            <person name="Parkhill J."/>
            <person name="Rea M.C."/>
            <person name="O'Sullivan O."/>
            <person name="Ritari J."/>
            <person name="Douillard F.P."/>
            <person name="Paul Ross R."/>
            <person name="Yang R."/>
            <person name="Briner A.E."/>
            <person name="Felis G.E."/>
            <person name="de Vos W.M."/>
            <person name="Barrangou R."/>
            <person name="Klaenhammer T.R."/>
            <person name="Caufield P.W."/>
            <person name="Cui Y."/>
            <person name="Zhang H."/>
            <person name="O'Toole P.W."/>
        </authorList>
    </citation>
    <scope>NUCLEOTIDE SEQUENCE [LARGE SCALE GENOMIC DNA]</scope>
    <source>
        <strain evidence="2 3">DSM 19971</strain>
    </source>
</reference>
<evidence type="ECO:0000313" key="2">
    <source>
        <dbReference type="EMBL" id="KRL34528.1"/>
    </source>
</evidence>
<proteinExistence type="predicted"/>
<protein>
    <submittedName>
        <fullName evidence="2">Metallophosphoesterase</fullName>
    </submittedName>
</protein>
<dbReference type="EMBL" id="AZEG01000038">
    <property type="protein sequence ID" value="KRL34528.1"/>
    <property type="molecule type" value="Genomic_DNA"/>
</dbReference>
<keyword evidence="3" id="KW-1185">Reference proteome</keyword>
<name>A0A0R1PPS1_9LACO</name>
<dbReference type="GO" id="GO:0005737">
    <property type="term" value="C:cytoplasm"/>
    <property type="evidence" value="ECO:0007669"/>
    <property type="project" value="TreeGrafter"/>
</dbReference>